<dbReference type="PANTHER" id="PTHR40278">
    <property type="entry name" value="DNA UTILIZATION PROTEIN HOFN"/>
    <property type="match status" value="1"/>
</dbReference>
<dbReference type="Proteomes" id="UP000613768">
    <property type="component" value="Unassembled WGS sequence"/>
</dbReference>
<sequence>MTKINLLPWRQERRAQRQKEYLAVLGATALAAALAVFGVYTYFNTLIDDQNGRNAYLQSEIKALDEKIAEIAELEKKRQHLLNRKQVIEQLQASRSQMVHLFDQLVRTIPEGVRLNSIKQTGNTLSLEGLAQSNARVATYLRALEGSGWMTAPEPMVIEAKGDDRLMPYQFRLQVTLTKPKKPGEEQEQAVAAAGGA</sequence>
<dbReference type="PANTHER" id="PTHR40278:SF2">
    <property type="entry name" value="TYPE IV PILUS INNER MEMBRANE COMPONENT PILN"/>
    <property type="match status" value="1"/>
</dbReference>
<dbReference type="Pfam" id="PF05137">
    <property type="entry name" value="PilN"/>
    <property type="match status" value="1"/>
</dbReference>
<feature type="transmembrane region" description="Helical" evidence="2">
    <location>
        <begin position="21"/>
        <end position="43"/>
    </location>
</feature>
<gene>
    <name evidence="3" type="ORF">IFO71_04630</name>
</gene>
<dbReference type="AlphaFoldDB" id="A0AAW3ZL31"/>
<keyword evidence="2" id="KW-0812">Transmembrane</keyword>
<evidence type="ECO:0000313" key="4">
    <source>
        <dbReference type="Proteomes" id="UP000613768"/>
    </source>
</evidence>
<dbReference type="GO" id="GO:0043683">
    <property type="term" value="P:type IV pilus assembly"/>
    <property type="evidence" value="ECO:0007669"/>
    <property type="project" value="TreeGrafter"/>
</dbReference>
<evidence type="ECO:0000256" key="1">
    <source>
        <dbReference type="SAM" id="Coils"/>
    </source>
</evidence>
<accession>A0AAW3ZL31</accession>
<dbReference type="RefSeq" id="WP_192028370.1">
    <property type="nucleotide sequence ID" value="NZ_JACYTR010000006.1"/>
</dbReference>
<proteinExistence type="predicted"/>
<dbReference type="GO" id="GO:0043107">
    <property type="term" value="P:type IV pilus-dependent motility"/>
    <property type="evidence" value="ECO:0007669"/>
    <property type="project" value="TreeGrafter"/>
</dbReference>
<dbReference type="EMBL" id="JACYTR010000006">
    <property type="protein sequence ID" value="MBD8525021.1"/>
    <property type="molecule type" value="Genomic_DNA"/>
</dbReference>
<keyword evidence="2" id="KW-1133">Transmembrane helix</keyword>
<organism evidence="3 4">
    <name type="scientific">Pseudomarimonas arenosa</name>
    <dbReference type="NCBI Taxonomy" id="2774145"/>
    <lineage>
        <taxon>Bacteria</taxon>
        <taxon>Pseudomonadati</taxon>
        <taxon>Pseudomonadota</taxon>
        <taxon>Gammaproteobacteria</taxon>
        <taxon>Lysobacterales</taxon>
        <taxon>Lysobacteraceae</taxon>
        <taxon>Pseudomarimonas</taxon>
    </lineage>
</organism>
<keyword evidence="1" id="KW-0175">Coiled coil</keyword>
<feature type="coiled-coil region" evidence="1">
    <location>
        <begin position="57"/>
        <end position="91"/>
    </location>
</feature>
<protein>
    <submittedName>
        <fullName evidence="3">PilN domain-containing protein</fullName>
    </submittedName>
</protein>
<comment type="caution">
    <text evidence="3">The sequence shown here is derived from an EMBL/GenBank/DDBJ whole genome shotgun (WGS) entry which is preliminary data.</text>
</comment>
<dbReference type="InterPro" id="IPR007813">
    <property type="entry name" value="PilN"/>
</dbReference>
<dbReference type="InterPro" id="IPR052534">
    <property type="entry name" value="Extracell_DNA_Util/SecSys_Comp"/>
</dbReference>
<evidence type="ECO:0000313" key="3">
    <source>
        <dbReference type="EMBL" id="MBD8525021.1"/>
    </source>
</evidence>
<name>A0AAW3ZL31_9GAMM</name>
<keyword evidence="4" id="KW-1185">Reference proteome</keyword>
<keyword evidence="2" id="KW-0472">Membrane</keyword>
<reference evidence="3 4" key="1">
    <citation type="submission" date="2020-09" db="EMBL/GenBank/DDBJ databases">
        <title>Pseudoxanthomonas sp. CAU 1598 isolated from sand of Yaerae Beach.</title>
        <authorList>
            <person name="Kim W."/>
        </authorList>
    </citation>
    <scope>NUCLEOTIDE SEQUENCE [LARGE SCALE GENOMIC DNA]</scope>
    <source>
        <strain evidence="3 4">CAU 1598</strain>
    </source>
</reference>
<evidence type="ECO:0000256" key="2">
    <source>
        <dbReference type="SAM" id="Phobius"/>
    </source>
</evidence>